<organism evidence="9 10">
    <name type="scientific">Deinococcus psychrotolerans</name>
    <dbReference type="NCBI Taxonomy" id="2489213"/>
    <lineage>
        <taxon>Bacteria</taxon>
        <taxon>Thermotogati</taxon>
        <taxon>Deinococcota</taxon>
        <taxon>Deinococci</taxon>
        <taxon>Deinococcales</taxon>
        <taxon>Deinococcaceae</taxon>
        <taxon>Deinococcus</taxon>
    </lineage>
</organism>
<protein>
    <submittedName>
        <fullName evidence="9">AI-2E family transporter</fullName>
    </submittedName>
</protein>
<keyword evidence="5 8" id="KW-0812">Transmembrane</keyword>
<evidence type="ECO:0000256" key="7">
    <source>
        <dbReference type="ARBA" id="ARBA00023136"/>
    </source>
</evidence>
<dbReference type="GO" id="GO:0005886">
    <property type="term" value="C:plasma membrane"/>
    <property type="evidence" value="ECO:0007669"/>
    <property type="project" value="UniProtKB-SubCell"/>
</dbReference>
<keyword evidence="6 8" id="KW-1133">Transmembrane helix</keyword>
<evidence type="ECO:0000256" key="3">
    <source>
        <dbReference type="ARBA" id="ARBA00022448"/>
    </source>
</evidence>
<comment type="similarity">
    <text evidence="2">Belongs to the autoinducer-2 exporter (AI-2E) (TC 2.A.86) family.</text>
</comment>
<feature type="transmembrane region" description="Helical" evidence="8">
    <location>
        <begin position="240"/>
        <end position="259"/>
    </location>
</feature>
<sequence>MLPQPPSRQPSGDNAFQAIWRNPYIRAATFLLLLYLAYLVLGSVSHIVVLAVIAYIIAYLAHPMLVWLEKRKINRAIGVLLTVILIFGLIVLASGLLVTIFNQLSDLIQRLPALTKEFLTQPWFNNLADRFPPLSSVRDQITKISQNGAAGLQQYIQPYIDTVLPYLKANSGALFGGVLSVASIVGEAFAVLIMSIYMMLDYDKLGLNFLRLFPRTWQPFVLDLSKNVGQAVGGYLKGQLIIAAFVGIFIGVALSIAGIPSAPAIGFIAGVFNVVPYLGVVIGITPALLLAASAGGVVKLIVVVVVFVVANQIEGHLLSPMVLGRTTNLHPVTVIIAILTGLTLMGITGALLAVPLAALGKLLLQEYYYPSRVYKDGP</sequence>
<dbReference type="GO" id="GO:0055085">
    <property type="term" value="P:transmembrane transport"/>
    <property type="evidence" value="ECO:0007669"/>
    <property type="project" value="TreeGrafter"/>
</dbReference>
<comment type="subcellular location">
    <subcellularLocation>
        <location evidence="1">Cell membrane</location>
        <topology evidence="1">Multi-pass membrane protein</topology>
    </subcellularLocation>
</comment>
<dbReference type="OrthoDB" id="9793390at2"/>
<keyword evidence="7 8" id="KW-0472">Membrane</keyword>
<reference evidence="9 10" key="1">
    <citation type="submission" date="2018-11" db="EMBL/GenBank/DDBJ databases">
        <title>Deinococcus shelandsis sp. nov., isolated from South Shetland Islands soil of Antarctica.</title>
        <authorList>
            <person name="Tian J."/>
        </authorList>
    </citation>
    <scope>NUCLEOTIDE SEQUENCE [LARGE SCALE GENOMIC DNA]</scope>
    <source>
        <strain evidence="9 10">S14-83T</strain>
    </source>
</reference>
<name>A0A3G8YN82_9DEIO</name>
<keyword evidence="3" id="KW-0813">Transport</keyword>
<accession>A0A3G8YN82</accession>
<dbReference type="PANTHER" id="PTHR21716">
    <property type="entry name" value="TRANSMEMBRANE PROTEIN"/>
    <property type="match status" value="1"/>
</dbReference>
<dbReference type="InterPro" id="IPR002549">
    <property type="entry name" value="AI-2E-like"/>
</dbReference>
<feature type="transmembrane region" description="Helical" evidence="8">
    <location>
        <begin position="173"/>
        <end position="200"/>
    </location>
</feature>
<dbReference type="PANTHER" id="PTHR21716:SF53">
    <property type="entry name" value="PERMEASE PERM-RELATED"/>
    <property type="match status" value="1"/>
</dbReference>
<feature type="transmembrane region" description="Helical" evidence="8">
    <location>
        <begin position="79"/>
        <end position="101"/>
    </location>
</feature>
<evidence type="ECO:0000256" key="5">
    <source>
        <dbReference type="ARBA" id="ARBA00022692"/>
    </source>
</evidence>
<keyword evidence="10" id="KW-1185">Reference proteome</keyword>
<dbReference type="Proteomes" id="UP000276417">
    <property type="component" value="Chromosome 1"/>
</dbReference>
<feature type="transmembrane region" description="Helical" evidence="8">
    <location>
        <begin position="265"/>
        <end position="289"/>
    </location>
</feature>
<evidence type="ECO:0000256" key="1">
    <source>
        <dbReference type="ARBA" id="ARBA00004651"/>
    </source>
</evidence>
<proteinExistence type="inferred from homology"/>
<evidence type="ECO:0000313" key="10">
    <source>
        <dbReference type="Proteomes" id="UP000276417"/>
    </source>
</evidence>
<dbReference type="RefSeq" id="WP_124869496.1">
    <property type="nucleotide sequence ID" value="NZ_CP034183.1"/>
</dbReference>
<evidence type="ECO:0000313" key="9">
    <source>
        <dbReference type="EMBL" id="AZI42596.1"/>
    </source>
</evidence>
<evidence type="ECO:0000256" key="6">
    <source>
        <dbReference type="ARBA" id="ARBA00022989"/>
    </source>
</evidence>
<feature type="transmembrane region" description="Helical" evidence="8">
    <location>
        <begin position="296"/>
        <end position="313"/>
    </location>
</feature>
<dbReference type="AlphaFoldDB" id="A0A3G8YN82"/>
<dbReference type="KEGG" id="dph:EHF33_07435"/>
<evidence type="ECO:0000256" key="4">
    <source>
        <dbReference type="ARBA" id="ARBA00022475"/>
    </source>
</evidence>
<feature type="transmembrane region" description="Helical" evidence="8">
    <location>
        <begin position="24"/>
        <end position="41"/>
    </location>
</feature>
<keyword evidence="4" id="KW-1003">Cell membrane</keyword>
<evidence type="ECO:0000256" key="2">
    <source>
        <dbReference type="ARBA" id="ARBA00009773"/>
    </source>
</evidence>
<gene>
    <name evidence="9" type="ORF">EHF33_07435</name>
</gene>
<feature type="transmembrane region" description="Helical" evidence="8">
    <location>
        <begin position="333"/>
        <end position="359"/>
    </location>
</feature>
<evidence type="ECO:0000256" key="8">
    <source>
        <dbReference type="SAM" id="Phobius"/>
    </source>
</evidence>
<dbReference type="Pfam" id="PF01594">
    <property type="entry name" value="AI-2E_transport"/>
    <property type="match status" value="1"/>
</dbReference>
<dbReference type="EMBL" id="CP034183">
    <property type="protein sequence ID" value="AZI42596.1"/>
    <property type="molecule type" value="Genomic_DNA"/>
</dbReference>